<organism evidence="2 3">
    <name type="scientific">Erwinia amylovora NBRC 12687 = CFBP 1232</name>
    <dbReference type="NCBI Taxonomy" id="1219359"/>
    <lineage>
        <taxon>Bacteria</taxon>
        <taxon>Pseudomonadati</taxon>
        <taxon>Pseudomonadota</taxon>
        <taxon>Gammaproteobacteria</taxon>
        <taxon>Enterobacterales</taxon>
        <taxon>Erwiniaceae</taxon>
        <taxon>Erwinia</taxon>
    </lineage>
</organism>
<proteinExistence type="predicted"/>
<keyword evidence="1" id="KW-1133">Transmembrane helix</keyword>
<gene>
    <name evidence="2" type="ORF">BN437_2904</name>
</gene>
<reference evidence="2 3" key="2">
    <citation type="submission" date="2013-04" db="EMBL/GenBank/DDBJ databases">
        <title>Comparative genomics of 12 strains of Erwinia amylovora identifies a pan-genome with a large conserved core and provides insights into host specificity.</title>
        <authorList>
            <person name="Mann R.A."/>
            <person name="Smits T.H.M."/>
            <person name="Buehlmann A."/>
            <person name="Blom J."/>
            <person name="Goesmann A."/>
            <person name="Frey J.E."/>
            <person name="Plummer K.M."/>
            <person name="Beer S.V."/>
            <person name="Luck J."/>
            <person name="Duffy B."/>
            <person name="Rodoni B."/>
        </authorList>
    </citation>
    <scope>NUCLEOTIDE SEQUENCE [LARGE SCALE GENOMIC DNA]</scope>
    <source>
        <strain evidence="3">CFBP 1232</strain>
    </source>
</reference>
<reference evidence="2 3" key="1">
    <citation type="submission" date="2012-11" db="EMBL/GenBank/DDBJ databases">
        <authorList>
            <person name="Linke B."/>
        </authorList>
    </citation>
    <scope>NUCLEOTIDE SEQUENCE [LARGE SCALE GENOMIC DNA]</scope>
    <source>
        <strain evidence="3">CFBP 1232</strain>
    </source>
</reference>
<evidence type="ECO:0000313" key="2">
    <source>
        <dbReference type="EMBL" id="CCO94814.1"/>
    </source>
</evidence>
<accession>A0A831EKT6</accession>
<keyword evidence="1" id="KW-0472">Membrane</keyword>
<evidence type="ECO:0000313" key="3">
    <source>
        <dbReference type="Proteomes" id="UP000013111"/>
    </source>
</evidence>
<name>A0A831EKT6_ERWAM</name>
<evidence type="ECO:0000256" key="1">
    <source>
        <dbReference type="SAM" id="Phobius"/>
    </source>
</evidence>
<dbReference type="Proteomes" id="UP000013111">
    <property type="component" value="Unassembled WGS sequence"/>
</dbReference>
<protein>
    <submittedName>
        <fullName evidence="2">Uncharacterized protein</fullName>
    </submittedName>
</protein>
<dbReference type="EMBL" id="CAPB01000035">
    <property type="protein sequence ID" value="CCO94814.1"/>
    <property type="molecule type" value="Genomic_DNA"/>
</dbReference>
<dbReference type="AlphaFoldDB" id="A0A831EKT6"/>
<keyword evidence="1" id="KW-0812">Transmembrane</keyword>
<sequence length="47" mass="5853">MGVFHGFFTIKKERSYIFFMLIIWLLNLFLSYLKFFYSIIFRTFILS</sequence>
<comment type="caution">
    <text evidence="2">The sequence shown here is derived from an EMBL/GenBank/DDBJ whole genome shotgun (WGS) entry which is preliminary data.</text>
</comment>
<feature type="transmembrane region" description="Helical" evidence="1">
    <location>
        <begin position="16"/>
        <end position="37"/>
    </location>
</feature>